<dbReference type="PROSITE" id="PS50600">
    <property type="entry name" value="ULP_PROTEASE"/>
    <property type="match status" value="1"/>
</dbReference>
<proteinExistence type="inferred from homology"/>
<dbReference type="Proteomes" id="UP000807504">
    <property type="component" value="Unassembled WGS sequence"/>
</dbReference>
<dbReference type="Gene3D" id="3.40.395.10">
    <property type="entry name" value="Adenoviral Proteinase, Chain A"/>
    <property type="match status" value="1"/>
</dbReference>
<evidence type="ECO:0000313" key="6">
    <source>
        <dbReference type="Proteomes" id="UP000807504"/>
    </source>
</evidence>
<dbReference type="GO" id="GO:0008234">
    <property type="term" value="F:cysteine-type peptidase activity"/>
    <property type="evidence" value="ECO:0007669"/>
    <property type="project" value="InterPro"/>
</dbReference>
<feature type="domain" description="Ubiquitin-like protease family profile" evidence="4">
    <location>
        <begin position="1"/>
        <end position="160"/>
    </location>
</feature>
<evidence type="ECO:0000256" key="3">
    <source>
        <dbReference type="ARBA" id="ARBA00022801"/>
    </source>
</evidence>
<dbReference type="SUPFAM" id="SSF54001">
    <property type="entry name" value="Cysteine proteinases"/>
    <property type="match status" value="1"/>
</dbReference>
<dbReference type="Pfam" id="PF02902">
    <property type="entry name" value="Peptidase_C48"/>
    <property type="match status" value="1"/>
</dbReference>
<sequence length="503" mass="59692">MVREHQPSSSREPADQFISEFTFVEDTLDNRNYKVLLKQEDIVNIAKIEYGWCGEGGNVVFKVIGYEQFKIQLDHYKDILKEKQSLTFIINLNNYHWVTLVITYFQQQFSAYYIDSFGQELPYNISNTLKDEVKNIKDFKIKQHHWYNCGIFALENARVINEALQKSKDPIAAVLDLQLTDDLLKTIREEYARALSRRDKIENKFEVLIKFLERLNKQRLRMQEFNFQNVNILLFFLETLALQDPILQDSGCPDAKSKLWPYEQKLVDQGIIDLDDLKCVQYIRTNKIFHRDAYSEIKPADFKEIVNLKEVDGIKELFQELKKYAEQTYLKLKGEILHQSDCKKLTDLFENRNENVLIGNIITQKQLRKYILLFFKNATAKVCYENDRLNLQKANEIMFTFVVNVIPFIDLRYKKPAEPLGKIKWFRGDLLHTFYKFGDNYKLLGIELKDFMRKYAPYFFKYYYSLEVHSVLCKVGHHDARKIDKNLKGLMQKFQNEKNLSCC</sequence>
<dbReference type="AlphaFoldDB" id="A0A8T0FF44"/>
<name>A0A8T0FF44_ARGBR</name>
<keyword evidence="3" id="KW-0378">Hydrolase</keyword>
<evidence type="ECO:0000259" key="4">
    <source>
        <dbReference type="PROSITE" id="PS50600"/>
    </source>
</evidence>
<evidence type="ECO:0000256" key="2">
    <source>
        <dbReference type="ARBA" id="ARBA00022670"/>
    </source>
</evidence>
<reference evidence="5" key="2">
    <citation type="submission" date="2020-06" db="EMBL/GenBank/DDBJ databases">
        <authorList>
            <person name="Sheffer M."/>
        </authorList>
    </citation>
    <scope>NUCLEOTIDE SEQUENCE</scope>
</reference>
<dbReference type="InterPro" id="IPR003653">
    <property type="entry name" value="Peptidase_C48_C"/>
</dbReference>
<accession>A0A8T0FF44</accession>
<evidence type="ECO:0000256" key="1">
    <source>
        <dbReference type="ARBA" id="ARBA00005234"/>
    </source>
</evidence>
<dbReference type="InterPro" id="IPR038765">
    <property type="entry name" value="Papain-like_cys_pep_sf"/>
</dbReference>
<comment type="caution">
    <text evidence="5">The sequence shown here is derived from an EMBL/GenBank/DDBJ whole genome shotgun (WGS) entry which is preliminary data.</text>
</comment>
<keyword evidence="6" id="KW-1185">Reference proteome</keyword>
<dbReference type="EMBL" id="JABXBU010000012">
    <property type="protein sequence ID" value="KAF8789045.1"/>
    <property type="molecule type" value="Genomic_DNA"/>
</dbReference>
<dbReference type="GO" id="GO:0006508">
    <property type="term" value="P:proteolysis"/>
    <property type="evidence" value="ECO:0007669"/>
    <property type="project" value="UniProtKB-KW"/>
</dbReference>
<reference evidence="5" key="1">
    <citation type="journal article" date="2020" name="bioRxiv">
        <title>Chromosome-level reference genome of the European wasp spider Argiope bruennichi: a resource for studies on range expansion and evolutionary adaptation.</title>
        <authorList>
            <person name="Sheffer M.M."/>
            <person name="Hoppe A."/>
            <person name="Krehenwinkel H."/>
            <person name="Uhl G."/>
            <person name="Kuss A.W."/>
            <person name="Jensen L."/>
            <person name="Jensen C."/>
            <person name="Gillespie R.G."/>
            <person name="Hoff K.J."/>
            <person name="Prost S."/>
        </authorList>
    </citation>
    <scope>NUCLEOTIDE SEQUENCE</scope>
</reference>
<organism evidence="5 6">
    <name type="scientific">Argiope bruennichi</name>
    <name type="common">Wasp spider</name>
    <name type="synonym">Aranea bruennichi</name>
    <dbReference type="NCBI Taxonomy" id="94029"/>
    <lineage>
        <taxon>Eukaryota</taxon>
        <taxon>Metazoa</taxon>
        <taxon>Ecdysozoa</taxon>
        <taxon>Arthropoda</taxon>
        <taxon>Chelicerata</taxon>
        <taxon>Arachnida</taxon>
        <taxon>Araneae</taxon>
        <taxon>Araneomorphae</taxon>
        <taxon>Entelegynae</taxon>
        <taxon>Araneoidea</taxon>
        <taxon>Araneidae</taxon>
        <taxon>Argiope</taxon>
    </lineage>
</organism>
<evidence type="ECO:0000313" key="5">
    <source>
        <dbReference type="EMBL" id="KAF8789045.1"/>
    </source>
</evidence>
<gene>
    <name evidence="5" type="ORF">HNY73_007024</name>
</gene>
<protein>
    <recommendedName>
        <fullName evidence="4">Ubiquitin-like protease family profile domain-containing protein</fullName>
    </recommendedName>
</protein>
<keyword evidence="2" id="KW-0645">Protease</keyword>
<comment type="similarity">
    <text evidence="1">Belongs to the peptidase C48 family.</text>
</comment>